<dbReference type="InterPro" id="IPR003587">
    <property type="entry name" value="Hint_dom_N"/>
</dbReference>
<evidence type="ECO:0000256" key="16">
    <source>
        <dbReference type="RuleBase" id="RU280812"/>
    </source>
</evidence>
<dbReference type="PANTHER" id="PTHR11889">
    <property type="entry name" value="HEDGEHOG"/>
    <property type="match status" value="1"/>
</dbReference>
<evidence type="ECO:0000256" key="12">
    <source>
        <dbReference type="ARBA" id="ARBA00023139"/>
    </source>
</evidence>
<evidence type="ECO:0000313" key="20">
    <source>
        <dbReference type="EMBL" id="CAK8685582.1"/>
    </source>
</evidence>
<evidence type="ECO:0000256" key="14">
    <source>
        <dbReference type="ARBA" id="ARBA00034131"/>
    </source>
</evidence>
<evidence type="ECO:0000256" key="7">
    <source>
        <dbReference type="ARBA" id="ARBA00022729"/>
    </source>
</evidence>
<dbReference type="SMART" id="SM00305">
    <property type="entry name" value="HintC"/>
    <property type="match status" value="1"/>
</dbReference>
<dbReference type="Gene3D" id="2.170.16.10">
    <property type="entry name" value="Hedgehog/Intein (Hint) domain"/>
    <property type="match status" value="1"/>
</dbReference>
<keyword evidence="7 16" id="KW-0732">Signal</keyword>
<comment type="similarity">
    <text evidence="1 16">Belongs to the hedgehog family.</text>
</comment>
<keyword evidence="13" id="KW-0449">Lipoprotein</keyword>
<dbReference type="SUPFAM" id="SSF55166">
    <property type="entry name" value="Hedgehog/DD-peptidase"/>
    <property type="match status" value="1"/>
</dbReference>
<accession>A0ABP0G167</accession>
<protein>
    <recommendedName>
        <fullName evidence="16">Hedgehog protein</fullName>
    </recommendedName>
</protein>
<keyword evidence="21" id="KW-1185">Reference proteome</keyword>
<evidence type="ECO:0000256" key="5">
    <source>
        <dbReference type="ARBA" id="ARBA00022679"/>
    </source>
</evidence>
<evidence type="ECO:0000256" key="17">
    <source>
        <dbReference type="SAM" id="SignalP"/>
    </source>
</evidence>
<evidence type="ECO:0000256" key="13">
    <source>
        <dbReference type="ARBA" id="ARBA00023288"/>
    </source>
</evidence>
<dbReference type="InterPro" id="IPR001767">
    <property type="entry name" value="Hedgehog_Hint"/>
</dbReference>
<dbReference type="SUPFAM" id="SSF51294">
    <property type="entry name" value="Hedgehog/intein (Hint) domain"/>
    <property type="match status" value="1"/>
</dbReference>
<keyword evidence="8 16" id="KW-0378">Hydrolase</keyword>
<dbReference type="InterPro" id="IPR006141">
    <property type="entry name" value="Intein_N"/>
</dbReference>
<proteinExistence type="inferred from homology"/>
<dbReference type="Pfam" id="PF01085">
    <property type="entry name" value="HH_signal"/>
    <property type="match status" value="1"/>
</dbReference>
<evidence type="ECO:0000256" key="3">
    <source>
        <dbReference type="ARBA" id="ARBA00022475"/>
    </source>
</evidence>
<dbReference type="CDD" id="cd00081">
    <property type="entry name" value="Hint"/>
    <property type="match status" value="1"/>
</dbReference>
<evidence type="ECO:0000256" key="11">
    <source>
        <dbReference type="ARBA" id="ARBA00023136"/>
    </source>
</evidence>
<feature type="signal peptide" evidence="17">
    <location>
        <begin position="1"/>
        <end position="22"/>
    </location>
</feature>
<feature type="domain" description="Hint" evidence="18">
    <location>
        <begin position="318"/>
        <end position="362"/>
    </location>
</feature>
<dbReference type="InterPro" id="IPR036844">
    <property type="entry name" value="Hint_dom_sf"/>
</dbReference>
<gene>
    <name evidence="20" type="ORF">CVLEPA_LOCUS16696</name>
</gene>
<dbReference type="SMART" id="SM00306">
    <property type="entry name" value="HintN"/>
    <property type="match status" value="1"/>
</dbReference>
<feature type="domain" description="Hint" evidence="19">
    <location>
        <begin position="196"/>
        <end position="314"/>
    </location>
</feature>
<comment type="subcellular location">
    <molecule>Protein hedgehog N-product</molecule>
    <subcellularLocation>
        <location evidence="16">Cell membrane</location>
        <topology evidence="16">Lipid-anchor</topology>
    </subcellularLocation>
</comment>
<keyword evidence="11 16" id="KW-0472">Membrane</keyword>
<evidence type="ECO:0000256" key="4">
    <source>
        <dbReference type="ARBA" id="ARBA00022670"/>
    </source>
</evidence>
<reference evidence="20 21" key="1">
    <citation type="submission" date="2024-02" db="EMBL/GenBank/DDBJ databases">
        <authorList>
            <person name="Daric V."/>
            <person name="Darras S."/>
        </authorList>
    </citation>
    <scope>NUCLEOTIDE SEQUENCE [LARGE SCALE GENOMIC DNA]</scope>
</reference>
<evidence type="ECO:0000256" key="1">
    <source>
        <dbReference type="ARBA" id="ARBA00010649"/>
    </source>
</evidence>
<keyword evidence="2 16" id="KW-0217">Developmental protein</keyword>
<organism evidence="20 21">
    <name type="scientific">Clavelina lepadiformis</name>
    <name type="common">Light-bulb sea squirt</name>
    <name type="synonym">Ascidia lepadiformis</name>
    <dbReference type="NCBI Taxonomy" id="159417"/>
    <lineage>
        <taxon>Eukaryota</taxon>
        <taxon>Metazoa</taxon>
        <taxon>Chordata</taxon>
        <taxon>Tunicata</taxon>
        <taxon>Ascidiacea</taxon>
        <taxon>Aplousobranchia</taxon>
        <taxon>Clavelinidae</taxon>
        <taxon>Clavelina</taxon>
    </lineage>
</organism>
<evidence type="ECO:0000259" key="18">
    <source>
        <dbReference type="SMART" id="SM00305"/>
    </source>
</evidence>
<dbReference type="PROSITE" id="PS50817">
    <property type="entry name" value="INTEIN_N_TER"/>
    <property type="match status" value="1"/>
</dbReference>
<comment type="catalytic activity">
    <reaction evidence="15">
        <text>glycyl-L-cysteinyl-[protein] + cholesterol + H(+) = [protein]-C-terminal glycyl cholesterol ester + N-terminal L-cysteinyl-[protein]</text>
        <dbReference type="Rhea" id="RHEA:59504"/>
        <dbReference type="Rhea" id="RHEA-COMP:12707"/>
        <dbReference type="Rhea" id="RHEA-COMP:15369"/>
        <dbReference type="Rhea" id="RHEA-COMP:15374"/>
        <dbReference type="ChEBI" id="CHEBI:15378"/>
        <dbReference type="ChEBI" id="CHEBI:16113"/>
        <dbReference type="ChEBI" id="CHEBI:65250"/>
        <dbReference type="ChEBI" id="CHEBI:143135"/>
        <dbReference type="ChEBI" id="CHEBI:143140"/>
    </reaction>
    <physiologicalReaction direction="left-to-right" evidence="15">
        <dbReference type="Rhea" id="RHEA:59505"/>
    </physiologicalReaction>
</comment>
<evidence type="ECO:0000256" key="10">
    <source>
        <dbReference type="ARBA" id="ARBA00022837"/>
    </source>
</evidence>
<dbReference type="Proteomes" id="UP001642483">
    <property type="component" value="Unassembled WGS sequence"/>
</dbReference>
<comment type="function">
    <molecule>Protein hedgehog</molecule>
    <text evidence="16">The C-terminal part of the hedgehog protein precursor displays an autoproteolysis activity that results in the cleavage of the full-length protein into two parts (N-product and C-product). In addition, the C-terminal part displays a cholesterol transferase activity that results by the covalent attachment of a cholesterol moiety to the C-terminal of the newly generated N-product.</text>
</comment>
<dbReference type="EMBL" id="CAWYQH010000100">
    <property type="protein sequence ID" value="CAK8685582.1"/>
    <property type="molecule type" value="Genomic_DNA"/>
</dbReference>
<dbReference type="InterPro" id="IPR050387">
    <property type="entry name" value="Hedgehog_Signaling"/>
</dbReference>
<comment type="function">
    <molecule>Protein hedgehog N-product</molecule>
    <text evidence="16">The dually lipidated hedgehog protein N-product is a morphogen which is essential for a variety of patterning events during development.</text>
</comment>
<dbReference type="Pfam" id="PF01079">
    <property type="entry name" value="Hint"/>
    <property type="match status" value="1"/>
</dbReference>
<keyword evidence="10" id="KW-0106">Calcium</keyword>
<evidence type="ECO:0000256" key="2">
    <source>
        <dbReference type="ARBA" id="ARBA00022473"/>
    </source>
</evidence>
<keyword evidence="4 16" id="KW-0645">Protease</keyword>
<comment type="subunit">
    <text evidence="14">Multimer.</text>
</comment>
<keyword evidence="6" id="KW-0479">Metal-binding</keyword>
<evidence type="ECO:0000313" key="21">
    <source>
        <dbReference type="Proteomes" id="UP001642483"/>
    </source>
</evidence>
<evidence type="ECO:0000256" key="9">
    <source>
        <dbReference type="ARBA" id="ARBA00022813"/>
    </source>
</evidence>
<dbReference type="PRINTS" id="PR00632">
    <property type="entry name" value="SONICHHOG"/>
</dbReference>
<keyword evidence="16" id="KW-0333">Golgi apparatus</keyword>
<keyword evidence="3 16" id="KW-1003">Cell membrane</keyword>
<evidence type="ECO:0000256" key="6">
    <source>
        <dbReference type="ARBA" id="ARBA00022723"/>
    </source>
</evidence>
<dbReference type="PANTHER" id="PTHR11889:SF31">
    <property type="entry name" value="PROTEIN HEDGEHOG"/>
    <property type="match status" value="1"/>
</dbReference>
<feature type="chain" id="PRO_5047438933" description="Hedgehog protein" evidence="17">
    <location>
        <begin position="23"/>
        <end position="410"/>
    </location>
</feature>
<evidence type="ECO:0000256" key="8">
    <source>
        <dbReference type="ARBA" id="ARBA00022801"/>
    </source>
</evidence>
<dbReference type="InterPro" id="IPR009045">
    <property type="entry name" value="Zn_M74/Hedgehog-like"/>
</dbReference>
<evidence type="ECO:0000256" key="15">
    <source>
        <dbReference type="ARBA" id="ARBA00048589"/>
    </source>
</evidence>
<comment type="subcellular location">
    <molecule>Sonic hedgehog protein</molecule>
    <subcellularLocation>
        <location evidence="16">Endoplasmic reticulum membrane</location>
    </subcellularLocation>
    <subcellularLocation>
        <location evidence="16">Golgi apparatus membrane</location>
    </subcellularLocation>
</comment>
<evidence type="ECO:0000259" key="19">
    <source>
        <dbReference type="SMART" id="SM00306"/>
    </source>
</evidence>
<keyword evidence="16" id="KW-0256">Endoplasmic reticulum</keyword>
<dbReference type="InterPro" id="IPR003586">
    <property type="entry name" value="Hint_dom_C"/>
</dbReference>
<keyword evidence="9 16" id="KW-0068">Autocatalytic cleavage</keyword>
<sequence>MCPMHIIAICMLLSLSYVLIDGCHPGGSSGYRYSPRRLSPMLRGQYVPSVSEQTVGASGPFEGVIRRGSPAFYRKLVRNYNTNIIFVDNEHDGSDRVMTKRCKDRLDTLAILVANRWDGVRLRVTEAWDDEKVHGEFSLHYEGRAVDLTTSDKDWRKYGRLARMAVEAGFDWVHYESYRHVHASVRTDDSNAAKYGGCFPSESRVMSSYNRSIRMGEIVPGDRILAVDRSTGKLVYSDVIMLMDKQDTLYESFIEISTAHHKITLTPNHMLYTLRLGGTCEKNSFCTTSSGWPENAIATFAGDVVEGQVIFVSSAKNSSSVIPAQVKNIRKVVRRGVIAPLTKHGTVIVDETVASCYGVLKSEQLAHAAFLPARTLSFMQSNFTFEGMHWYARTLTFLAELYFPSYMRVA</sequence>
<keyword evidence="12" id="KW-0564">Palmitate</keyword>
<dbReference type="Gene3D" id="3.30.1380.10">
    <property type="match status" value="1"/>
</dbReference>
<name>A0ABP0G167_CLALP</name>
<dbReference type="InterPro" id="IPR001657">
    <property type="entry name" value="Hedgehog"/>
</dbReference>
<dbReference type="InterPro" id="IPR000320">
    <property type="entry name" value="Hedgehog_signalling_dom"/>
</dbReference>
<keyword evidence="5" id="KW-0808">Transferase</keyword>
<comment type="caution">
    <text evidence="20">The sequence shown here is derived from an EMBL/GenBank/DDBJ whole genome shotgun (WGS) entry which is preliminary data.</text>
</comment>